<dbReference type="GO" id="GO:0016301">
    <property type="term" value="F:kinase activity"/>
    <property type="evidence" value="ECO:0007669"/>
    <property type="project" value="UniProtKB-KW"/>
</dbReference>
<protein>
    <recommendedName>
        <fullName evidence="19">Bifunctional NAD(P)H-hydrate repair enzyme</fullName>
    </recommendedName>
    <alternativeName>
        <fullName evidence="19">Nicotinamide nucleotide repair protein</fullName>
    </alternativeName>
    <domain>
        <recommendedName>
            <fullName evidence="19">ADP-dependent (S)-NAD(P)H-hydrate dehydratase</fullName>
            <ecNumber evidence="19">4.2.1.136</ecNumber>
        </recommendedName>
        <alternativeName>
            <fullName evidence="19">ADP-dependent NAD(P)HX dehydratase</fullName>
        </alternativeName>
    </domain>
    <domain>
        <recommendedName>
            <fullName evidence="19">NAD(P)H-hydrate epimerase</fullName>
            <ecNumber evidence="19">5.1.99.6</ecNumber>
        </recommendedName>
    </domain>
</protein>
<evidence type="ECO:0000256" key="19">
    <source>
        <dbReference type="PIRNR" id="PIRNR017184"/>
    </source>
</evidence>
<evidence type="ECO:0000259" key="21">
    <source>
        <dbReference type="PROSITE" id="PS51385"/>
    </source>
</evidence>
<comment type="function">
    <text evidence="18">Catalyzes the epimerization of the S- and R-forms of NAD(P)HX, a damaged form of NAD(P)H that is a result of enzymatic or heat-dependent hydration. This is a prerequisite for the S-specific NAD(P)H-hydrate dehydratase to allow the repair of both epimers of NAD(P)HX.</text>
</comment>
<dbReference type="Proteomes" id="UP000002745">
    <property type="component" value="Chromosome"/>
</dbReference>
<dbReference type="InterPro" id="IPR029056">
    <property type="entry name" value="Ribokinase-like"/>
</dbReference>
<evidence type="ECO:0000256" key="15">
    <source>
        <dbReference type="ARBA" id="ARBA00048238"/>
    </source>
</evidence>
<reference evidence="23" key="1">
    <citation type="journal article" date="2011" name="J. Bacteriol.">
        <title>Genome sequences of eight morphologically diverse alphaproteobacteria.</title>
        <authorList>
            <consortium name="US DOE Joint Genome Institute"/>
            <person name="Brown P.J."/>
            <person name="Kysela D.T."/>
            <person name="Buechlein A."/>
            <person name="Hemmerich C."/>
            <person name="Brun Y.V."/>
        </authorList>
    </citation>
    <scope>NUCLEOTIDE SEQUENCE [LARGE SCALE GENOMIC DNA]</scope>
    <source>
        <strain evidence="23">ATCC 49814 / DSM 5838 / IFAM 1418</strain>
    </source>
</reference>
<dbReference type="OrthoDB" id="9806925at2"/>
<feature type="binding site" evidence="18">
    <location>
        <begin position="55"/>
        <end position="59"/>
    </location>
    <ligand>
        <name>(6S)-NADPHX</name>
        <dbReference type="ChEBI" id="CHEBI:64076"/>
    </ligand>
</feature>
<feature type="binding site" evidence="17">
    <location>
        <position position="259"/>
    </location>
    <ligand>
        <name>(6S)-NADPHX</name>
        <dbReference type="ChEBI" id="CHEBI:64076"/>
    </ligand>
</feature>
<dbReference type="InterPro" id="IPR004443">
    <property type="entry name" value="YjeF_N_dom"/>
</dbReference>
<dbReference type="eggNOG" id="COG0063">
    <property type="taxonomic scope" value="Bacteria"/>
</dbReference>
<dbReference type="Pfam" id="PF03853">
    <property type="entry name" value="YjeF_N"/>
    <property type="match status" value="1"/>
</dbReference>
<dbReference type="InterPro" id="IPR000631">
    <property type="entry name" value="CARKD"/>
</dbReference>
<dbReference type="RefSeq" id="WP_015827640.1">
    <property type="nucleotide sequence ID" value="NC_012982.1"/>
</dbReference>
<feature type="binding site" evidence="17">
    <location>
        <position position="436"/>
    </location>
    <ligand>
        <name>AMP</name>
        <dbReference type="ChEBI" id="CHEBI:456215"/>
    </ligand>
</feature>
<dbReference type="PANTHER" id="PTHR12592:SF0">
    <property type="entry name" value="ATP-DEPENDENT (S)-NAD(P)H-HYDRATE DEHYDRATASE"/>
    <property type="match status" value="1"/>
</dbReference>
<dbReference type="PROSITE" id="PS01050">
    <property type="entry name" value="YJEF_C_2"/>
    <property type="match status" value="1"/>
</dbReference>
<dbReference type="PROSITE" id="PS51385">
    <property type="entry name" value="YJEF_N"/>
    <property type="match status" value="1"/>
</dbReference>
<feature type="binding site" evidence="17">
    <location>
        <position position="437"/>
    </location>
    <ligand>
        <name>(6S)-NADPHX</name>
        <dbReference type="ChEBI" id="CHEBI:64076"/>
    </ligand>
</feature>
<dbReference type="HAMAP" id="MF_01965">
    <property type="entry name" value="NADHX_dehydratase"/>
    <property type="match status" value="1"/>
</dbReference>
<evidence type="ECO:0000313" key="23">
    <source>
        <dbReference type="Proteomes" id="UP000002745"/>
    </source>
</evidence>
<feature type="binding site" evidence="18">
    <location>
        <position position="56"/>
    </location>
    <ligand>
        <name>K(+)</name>
        <dbReference type="ChEBI" id="CHEBI:29103"/>
    </ligand>
</feature>
<feature type="binding site" evidence="17">
    <location>
        <begin position="407"/>
        <end position="411"/>
    </location>
    <ligand>
        <name>AMP</name>
        <dbReference type="ChEBI" id="CHEBI:456215"/>
    </ligand>
</feature>
<dbReference type="InterPro" id="IPR036652">
    <property type="entry name" value="YjeF_N_dom_sf"/>
</dbReference>
<keyword evidence="11 18" id="KW-0413">Isomerase</keyword>
<evidence type="ECO:0000256" key="7">
    <source>
        <dbReference type="ARBA" id="ARBA00022840"/>
    </source>
</evidence>
<dbReference type="STRING" id="582402.Hbal_1804"/>
<accession>C6XK45</accession>
<dbReference type="EMBL" id="CP001678">
    <property type="protein sequence ID" value="ACT59490.1"/>
    <property type="molecule type" value="Genomic_DNA"/>
</dbReference>
<dbReference type="NCBIfam" id="TIGR00196">
    <property type="entry name" value="yjeF_cterm"/>
    <property type="match status" value="1"/>
</dbReference>
<dbReference type="CDD" id="cd01171">
    <property type="entry name" value="YXKO-related"/>
    <property type="match status" value="1"/>
</dbReference>
<keyword evidence="9 18" id="KW-0630">Potassium</keyword>
<dbReference type="GO" id="GO:0005524">
    <property type="term" value="F:ATP binding"/>
    <property type="evidence" value="ECO:0007669"/>
    <property type="project" value="UniProtKB-UniRule"/>
</dbReference>
<evidence type="ECO:0000256" key="17">
    <source>
        <dbReference type="HAMAP-Rule" id="MF_01965"/>
    </source>
</evidence>
<comment type="catalytic activity">
    <reaction evidence="1 18 19">
        <text>(6R)-NADHX = (6S)-NADHX</text>
        <dbReference type="Rhea" id="RHEA:32215"/>
        <dbReference type="ChEBI" id="CHEBI:64074"/>
        <dbReference type="ChEBI" id="CHEBI:64075"/>
        <dbReference type="EC" id="5.1.99.6"/>
    </reaction>
</comment>
<dbReference type="Gene3D" id="3.40.50.10260">
    <property type="entry name" value="YjeF N-terminal domain"/>
    <property type="match status" value="1"/>
</dbReference>
<dbReference type="Gene3D" id="3.40.1190.20">
    <property type="match status" value="1"/>
</dbReference>
<dbReference type="SUPFAM" id="SSF53613">
    <property type="entry name" value="Ribokinase-like"/>
    <property type="match status" value="1"/>
</dbReference>
<feature type="domain" description="YjeF C-terminal" evidence="20">
    <location>
        <begin position="224"/>
        <end position="491"/>
    </location>
</feature>
<comment type="caution">
    <text evidence="17">Lacks conserved residue(s) required for the propagation of feature annotation.</text>
</comment>
<feature type="domain" description="YjeF N-terminal" evidence="21">
    <location>
        <begin position="9"/>
        <end position="214"/>
    </location>
</feature>
<comment type="similarity">
    <text evidence="18">Belongs to the NnrE/AIBP family.</text>
</comment>
<evidence type="ECO:0000313" key="22">
    <source>
        <dbReference type="EMBL" id="ACT59490.1"/>
    </source>
</evidence>
<name>C6XK45_HIRBI</name>
<proteinExistence type="inferred from homology"/>
<feature type="binding site" evidence="17">
    <location>
        <position position="371"/>
    </location>
    <ligand>
        <name>(6S)-NADPHX</name>
        <dbReference type="ChEBI" id="CHEBI:64076"/>
    </ligand>
</feature>
<evidence type="ECO:0000259" key="20">
    <source>
        <dbReference type="PROSITE" id="PS51383"/>
    </source>
</evidence>
<evidence type="ECO:0000256" key="3">
    <source>
        <dbReference type="ARBA" id="ARBA00006001"/>
    </source>
</evidence>
<dbReference type="GO" id="GO:0052856">
    <property type="term" value="F:NAD(P)HX epimerase activity"/>
    <property type="evidence" value="ECO:0007669"/>
    <property type="project" value="UniProtKB-UniRule"/>
</dbReference>
<comment type="subunit">
    <text evidence="17">Homotetramer.</text>
</comment>
<dbReference type="InterPro" id="IPR030677">
    <property type="entry name" value="Nnr"/>
</dbReference>
<keyword evidence="22" id="KW-0808">Transferase</keyword>
<dbReference type="PANTHER" id="PTHR12592">
    <property type="entry name" value="ATP-DEPENDENT (S)-NAD(P)H-HYDRATE DEHYDRATASE FAMILY MEMBER"/>
    <property type="match status" value="1"/>
</dbReference>
<feature type="binding site" evidence="18">
    <location>
        <begin position="128"/>
        <end position="134"/>
    </location>
    <ligand>
        <name>(6S)-NADPHX</name>
        <dbReference type="ChEBI" id="CHEBI:64076"/>
    </ligand>
</feature>
<organism evidence="22 23">
    <name type="scientific">Hirschia baltica (strain ATCC 49814 / DSM 5838 / IFAM 1418)</name>
    <dbReference type="NCBI Taxonomy" id="582402"/>
    <lineage>
        <taxon>Bacteria</taxon>
        <taxon>Pseudomonadati</taxon>
        <taxon>Pseudomonadota</taxon>
        <taxon>Alphaproteobacteria</taxon>
        <taxon>Hyphomonadales</taxon>
        <taxon>Hyphomonadaceae</taxon>
        <taxon>Hirschia</taxon>
    </lineage>
</organism>
<evidence type="ECO:0000256" key="2">
    <source>
        <dbReference type="ARBA" id="ARBA00000909"/>
    </source>
</evidence>
<comment type="catalytic activity">
    <reaction evidence="16 17 19">
        <text>(6S)-NADPHX + ADP = AMP + phosphate + NADPH + H(+)</text>
        <dbReference type="Rhea" id="RHEA:32235"/>
        <dbReference type="ChEBI" id="CHEBI:15378"/>
        <dbReference type="ChEBI" id="CHEBI:43474"/>
        <dbReference type="ChEBI" id="CHEBI:57783"/>
        <dbReference type="ChEBI" id="CHEBI:64076"/>
        <dbReference type="ChEBI" id="CHEBI:456215"/>
        <dbReference type="ChEBI" id="CHEBI:456216"/>
        <dbReference type="EC" id="4.2.1.136"/>
    </reaction>
</comment>
<dbReference type="InterPro" id="IPR017953">
    <property type="entry name" value="Carbohydrate_kinase_pred_CS"/>
</dbReference>
<evidence type="ECO:0000256" key="10">
    <source>
        <dbReference type="ARBA" id="ARBA00023027"/>
    </source>
</evidence>
<keyword evidence="22" id="KW-0418">Kinase</keyword>
<dbReference type="AlphaFoldDB" id="C6XK45"/>
<dbReference type="HOGENOM" id="CLU_024853_4_1_5"/>
<dbReference type="GO" id="GO:0046496">
    <property type="term" value="P:nicotinamide nucleotide metabolic process"/>
    <property type="evidence" value="ECO:0007669"/>
    <property type="project" value="UniProtKB-UniRule"/>
</dbReference>
<feature type="binding site" evidence="18">
    <location>
        <position position="160"/>
    </location>
    <ligand>
        <name>K(+)</name>
        <dbReference type="ChEBI" id="CHEBI:29103"/>
    </ligand>
</feature>
<keyword evidence="23" id="KW-1185">Reference proteome</keyword>
<feature type="binding site" evidence="18">
    <location>
        <position position="157"/>
    </location>
    <ligand>
        <name>(6S)-NADPHX</name>
        <dbReference type="ChEBI" id="CHEBI:64076"/>
    </ligand>
</feature>
<keyword evidence="8 17" id="KW-0521">NADP</keyword>
<keyword evidence="6 17" id="KW-0547">Nucleotide-binding</keyword>
<evidence type="ECO:0000256" key="1">
    <source>
        <dbReference type="ARBA" id="ARBA00000013"/>
    </source>
</evidence>
<evidence type="ECO:0000256" key="13">
    <source>
        <dbReference type="ARBA" id="ARBA00023268"/>
    </source>
</evidence>
<comment type="function">
    <text evidence="17">Catalyzes the dehydration of the S-form of NAD(P)HX at the expense of ADP, which is converted to AMP. Together with NAD(P)HX epimerase, which catalyzes the epimerization of the S- and R-forms, the enzyme allows the repair of both epimers of NAD(P)HX, a damaged form of NAD(P)H that is a result of enzymatic or heat-dependent hydration.</text>
</comment>
<evidence type="ECO:0000256" key="11">
    <source>
        <dbReference type="ARBA" id="ARBA00023235"/>
    </source>
</evidence>
<evidence type="ECO:0000256" key="9">
    <source>
        <dbReference type="ARBA" id="ARBA00022958"/>
    </source>
</evidence>
<evidence type="ECO:0000256" key="18">
    <source>
        <dbReference type="HAMAP-Rule" id="MF_01966"/>
    </source>
</evidence>
<comment type="function">
    <text evidence="14 19">Bifunctional enzyme that catalyzes the epimerization of the S- and R-forms of NAD(P)HX and the dehydration of the S-form of NAD(P)HX at the expense of ADP, which is converted to AMP. This allows the repair of both epimers of NAD(P)HX, a damaged form of NAD(P)H that is a result of enzymatic or heat-dependent hydration.</text>
</comment>
<dbReference type="SUPFAM" id="SSF64153">
    <property type="entry name" value="YjeF N-terminal domain-like"/>
    <property type="match status" value="1"/>
</dbReference>
<comment type="cofactor">
    <cofactor evidence="18 19">
        <name>K(+)</name>
        <dbReference type="ChEBI" id="CHEBI:29103"/>
    </cofactor>
    <text evidence="18 19">Binds 1 potassium ion per subunit.</text>
</comment>
<dbReference type="eggNOG" id="COG0062">
    <property type="taxonomic scope" value="Bacteria"/>
</dbReference>
<keyword evidence="5 18" id="KW-0479">Metal-binding</keyword>
<evidence type="ECO:0000256" key="5">
    <source>
        <dbReference type="ARBA" id="ARBA00022723"/>
    </source>
</evidence>
<evidence type="ECO:0000256" key="14">
    <source>
        <dbReference type="ARBA" id="ARBA00025153"/>
    </source>
</evidence>
<evidence type="ECO:0000256" key="12">
    <source>
        <dbReference type="ARBA" id="ARBA00023239"/>
    </source>
</evidence>
<gene>
    <name evidence="17" type="primary">nnrD</name>
    <name evidence="18" type="synonym">nnrE</name>
    <name evidence="22" type="ordered locus">Hbal_1804</name>
</gene>
<comment type="catalytic activity">
    <reaction evidence="15 17 19">
        <text>(6S)-NADHX + ADP = AMP + phosphate + NADH + H(+)</text>
        <dbReference type="Rhea" id="RHEA:32223"/>
        <dbReference type="ChEBI" id="CHEBI:15378"/>
        <dbReference type="ChEBI" id="CHEBI:43474"/>
        <dbReference type="ChEBI" id="CHEBI:57945"/>
        <dbReference type="ChEBI" id="CHEBI:64074"/>
        <dbReference type="ChEBI" id="CHEBI:456215"/>
        <dbReference type="ChEBI" id="CHEBI:456216"/>
        <dbReference type="EC" id="4.2.1.136"/>
    </reaction>
</comment>
<dbReference type="PIRSF" id="PIRSF017184">
    <property type="entry name" value="Nnr"/>
    <property type="match status" value="1"/>
</dbReference>
<keyword evidence="13" id="KW-0511">Multifunctional enzyme</keyword>
<dbReference type="GO" id="GO:0110051">
    <property type="term" value="P:metabolite repair"/>
    <property type="evidence" value="ECO:0007669"/>
    <property type="project" value="TreeGrafter"/>
</dbReference>
<dbReference type="GO" id="GO:0046872">
    <property type="term" value="F:metal ion binding"/>
    <property type="evidence" value="ECO:0007669"/>
    <property type="project" value="UniProtKB-UniRule"/>
</dbReference>
<dbReference type="GO" id="GO:0052855">
    <property type="term" value="F:ADP-dependent NAD(P)H-hydrate dehydratase activity"/>
    <property type="evidence" value="ECO:0007669"/>
    <property type="project" value="UniProtKB-UniRule"/>
</dbReference>
<comment type="cofactor">
    <cofactor evidence="17">
        <name>Mg(2+)</name>
        <dbReference type="ChEBI" id="CHEBI:18420"/>
    </cofactor>
</comment>
<evidence type="ECO:0000256" key="4">
    <source>
        <dbReference type="ARBA" id="ARBA00009524"/>
    </source>
</evidence>
<comment type="catalytic activity">
    <reaction evidence="2 18 19">
        <text>(6R)-NADPHX = (6S)-NADPHX</text>
        <dbReference type="Rhea" id="RHEA:32227"/>
        <dbReference type="ChEBI" id="CHEBI:64076"/>
        <dbReference type="ChEBI" id="CHEBI:64077"/>
        <dbReference type="EC" id="5.1.99.6"/>
    </reaction>
</comment>
<evidence type="ECO:0000256" key="6">
    <source>
        <dbReference type="ARBA" id="ARBA00022741"/>
    </source>
</evidence>
<keyword evidence="10 17" id="KW-0520">NAD</keyword>
<dbReference type="HAMAP" id="MF_01966">
    <property type="entry name" value="NADHX_epimerase"/>
    <property type="match status" value="1"/>
</dbReference>
<evidence type="ECO:0000256" key="8">
    <source>
        <dbReference type="ARBA" id="ARBA00022857"/>
    </source>
</evidence>
<dbReference type="NCBIfam" id="TIGR00197">
    <property type="entry name" value="yjeF_nterm"/>
    <property type="match status" value="1"/>
</dbReference>
<evidence type="ECO:0000256" key="16">
    <source>
        <dbReference type="ARBA" id="ARBA00049209"/>
    </source>
</evidence>
<dbReference type="KEGG" id="hba:Hbal_1804"/>
<dbReference type="Pfam" id="PF01256">
    <property type="entry name" value="Carb_kinase"/>
    <property type="match status" value="1"/>
</dbReference>
<comment type="similarity">
    <text evidence="4 19">In the C-terminal section; belongs to the NnrD/CARKD family.</text>
</comment>
<keyword evidence="7 17" id="KW-0067">ATP-binding</keyword>
<comment type="similarity">
    <text evidence="3 19">In the N-terminal section; belongs to the NnrE/AIBP family.</text>
</comment>
<comment type="similarity">
    <text evidence="17">Belongs to the NnrD/CARKD family.</text>
</comment>
<dbReference type="EC" id="5.1.99.6" evidence="19"/>
<dbReference type="EC" id="4.2.1.136" evidence="19"/>
<sequence>MRIISVNQMYEADRMMADSGMSGASLMDAAGRNCAELVQKIWPVGRVIVLCGPGNNGGDGFVAYRYLEQMGRDIHLFLAGNVDQLLGDVEGAAELVLDDIRPISQLLMDGDEGFKLQSGDVVIDAIFGAGLSRALDGEILDVANLINSSQANVISIDVPTGVFGDSGEMVSDAIRADATITFEALKTAHIIEPAASICGQVHVAKIGISPEVFDQICEDIYLNTPDIWAKHLTWPNRHSHKHMRGRLGVVSGDAGSTGAARLAARAGLRMGAGVVTLFGEQEAIPEMAASMQAVMTRAYSDVDELFISAREMSSLVFGPAAGVTEVTRFKVAALLQLGIPIVLDADALTVFEDDPSYLFGLLHEKCVITPHIGEFERIFPSVLKKSENKINAARSAAQRAGCVVVLKGADTVIAAPKGDARVNIHGSSFLATAGSGDVLAGMISGWMAQGVEPLEAASASVWLHGEASLTGGAGLISEDLMEYFPRILTRFYEESGQTNVLWERKIEISS</sequence>
<feature type="binding site" evidence="18">
    <location>
        <position position="124"/>
    </location>
    <ligand>
        <name>K(+)</name>
        <dbReference type="ChEBI" id="CHEBI:29103"/>
    </ligand>
</feature>
<dbReference type="PROSITE" id="PS51383">
    <property type="entry name" value="YJEF_C_3"/>
    <property type="match status" value="1"/>
</dbReference>
<keyword evidence="12 17" id="KW-0456">Lyase</keyword>